<reference evidence="4" key="1">
    <citation type="submission" date="2017-02" db="UniProtKB">
        <authorList>
            <consortium name="WormBaseParasite"/>
        </authorList>
    </citation>
    <scope>IDENTIFICATION</scope>
</reference>
<protein>
    <submittedName>
        <fullName evidence="4">C-type lectin domain-containing protein</fullName>
    </submittedName>
</protein>
<dbReference type="InterPro" id="IPR001304">
    <property type="entry name" value="C-type_lectin-like"/>
</dbReference>
<evidence type="ECO:0000259" key="2">
    <source>
        <dbReference type="PROSITE" id="PS50041"/>
    </source>
</evidence>
<accession>A0A0N5AKJ1</accession>
<dbReference type="Pfam" id="PF00059">
    <property type="entry name" value="Lectin_C"/>
    <property type="match status" value="3"/>
</dbReference>
<sequence>MHTIWIALRKVSVDNDTVWKWEDGSPFVYENWQLFQPNECCGEDITCARMNWLLLTGAWFDTSCLEKNGVVCKYDPAERIVPTSTLPPSRSSPTGSALDALAGFQPIWLGLKHLKGGWVWTDDSPLDYVNWHSSQPDRCCGTDVSCVTTNWIFENGKWFDSSCQALSGIVCKYNPQTRQVQPSSDTSDYGTIVDKKSNTKCDNAFIPWRGNCYYSSPTKVTYQRAFILCAAMNANLYTSHSAEEDAFVSRLAEYKSIWLGLNKIRNDWVWSDLSKLDYQNWQRFQPDNCCGKHVLCAELRWIHNKPKWMDTCCMKNYGVVCKYNATTGRINAVRAPAIINQLSGILTADQSLSTTTSTTATLTTTSAPSNSFQPIRSQQTDFVFATPPSFSEFTIPHLTQQLNYIQQNIPKSFYKNEYNQANNYYPEADTKLSQNKATEHKKLAANQATKSQGYYTTNDQFSTHSPTPLCRCPKNWVLFNDYCYQVYKSSSGPLTTIVAAAKCRRMGAELASACSDSEFALFENMAKPFEMHDPLFGLMVDKLFGGCTMSSTDRKTVCCHINWLYGTPKFGEGKWNTCPAYSPDSFNERSQCALTKYASVYGCKLPCQP</sequence>
<name>A0A0N5AKJ1_9BILA</name>
<dbReference type="PROSITE" id="PS50041">
    <property type="entry name" value="C_TYPE_LECTIN_2"/>
    <property type="match status" value="3"/>
</dbReference>
<dbReference type="InterPro" id="IPR050111">
    <property type="entry name" value="C-type_lectin/snaclec_domain"/>
</dbReference>
<evidence type="ECO:0000313" key="3">
    <source>
        <dbReference type="Proteomes" id="UP000046393"/>
    </source>
</evidence>
<dbReference type="InterPro" id="IPR016187">
    <property type="entry name" value="CTDL_fold"/>
</dbReference>
<dbReference type="InterPro" id="IPR016186">
    <property type="entry name" value="C-type_lectin-like/link_sf"/>
</dbReference>
<feature type="domain" description="C-type lectin" evidence="2">
    <location>
        <begin position="1"/>
        <end position="73"/>
    </location>
</feature>
<feature type="domain" description="C-type lectin" evidence="2">
    <location>
        <begin position="208"/>
        <end position="322"/>
    </location>
</feature>
<proteinExistence type="predicted"/>
<dbReference type="SUPFAM" id="SSF56436">
    <property type="entry name" value="C-type lectin-like"/>
    <property type="match status" value="4"/>
</dbReference>
<organism evidence="3 4">
    <name type="scientific">Syphacia muris</name>
    <dbReference type="NCBI Taxonomy" id="451379"/>
    <lineage>
        <taxon>Eukaryota</taxon>
        <taxon>Metazoa</taxon>
        <taxon>Ecdysozoa</taxon>
        <taxon>Nematoda</taxon>
        <taxon>Chromadorea</taxon>
        <taxon>Rhabditida</taxon>
        <taxon>Spirurina</taxon>
        <taxon>Oxyuridomorpha</taxon>
        <taxon>Oxyuroidea</taxon>
        <taxon>Oxyuridae</taxon>
        <taxon>Syphacia</taxon>
    </lineage>
</organism>
<keyword evidence="3" id="KW-1185">Reference proteome</keyword>
<dbReference type="InterPro" id="IPR018378">
    <property type="entry name" value="C-type_lectin_CS"/>
</dbReference>
<dbReference type="Gene3D" id="3.10.100.10">
    <property type="entry name" value="Mannose-Binding Protein A, subunit A"/>
    <property type="match status" value="4"/>
</dbReference>
<dbReference type="STRING" id="451379.A0A0N5AKJ1"/>
<evidence type="ECO:0000256" key="1">
    <source>
        <dbReference type="ARBA" id="ARBA00023157"/>
    </source>
</evidence>
<dbReference type="CDD" id="cd00037">
    <property type="entry name" value="CLECT"/>
    <property type="match status" value="3"/>
</dbReference>
<dbReference type="PROSITE" id="PS00615">
    <property type="entry name" value="C_TYPE_LECTIN_1"/>
    <property type="match status" value="2"/>
</dbReference>
<dbReference type="PANTHER" id="PTHR22803">
    <property type="entry name" value="MANNOSE, PHOSPHOLIPASE, LECTIN RECEPTOR RELATED"/>
    <property type="match status" value="1"/>
</dbReference>
<feature type="domain" description="C-type lectin" evidence="2">
    <location>
        <begin position="107"/>
        <end position="172"/>
    </location>
</feature>
<dbReference type="AlphaFoldDB" id="A0A0N5AKJ1"/>
<evidence type="ECO:0000313" key="4">
    <source>
        <dbReference type="WBParaSite" id="SMUV_0000501601-mRNA-1"/>
    </source>
</evidence>
<keyword evidence="1" id="KW-1015">Disulfide bond</keyword>
<dbReference type="Proteomes" id="UP000046393">
    <property type="component" value="Unplaced"/>
</dbReference>
<dbReference type="WBParaSite" id="SMUV_0000501601-mRNA-1">
    <property type="protein sequence ID" value="SMUV_0000501601-mRNA-1"/>
    <property type="gene ID" value="SMUV_0000501601"/>
</dbReference>
<dbReference type="SMART" id="SM00034">
    <property type="entry name" value="CLECT"/>
    <property type="match status" value="3"/>
</dbReference>